<dbReference type="EMBL" id="HBIX01034900">
    <property type="protein sequence ID" value="CAE0730036.1"/>
    <property type="molecule type" value="Transcribed_RNA"/>
</dbReference>
<organism evidence="1">
    <name type="scientific">Pseudo-nitzschia australis</name>
    <dbReference type="NCBI Taxonomy" id="44445"/>
    <lineage>
        <taxon>Eukaryota</taxon>
        <taxon>Sar</taxon>
        <taxon>Stramenopiles</taxon>
        <taxon>Ochrophyta</taxon>
        <taxon>Bacillariophyta</taxon>
        <taxon>Bacillariophyceae</taxon>
        <taxon>Bacillariophycidae</taxon>
        <taxon>Bacillariales</taxon>
        <taxon>Bacillariaceae</taxon>
        <taxon>Pseudo-nitzschia</taxon>
    </lineage>
</organism>
<evidence type="ECO:0000313" key="1">
    <source>
        <dbReference type="EMBL" id="CAE0730036.1"/>
    </source>
</evidence>
<dbReference type="AlphaFoldDB" id="A0A7S4ERC1"/>
<accession>A0A7S4ERC1</accession>
<gene>
    <name evidence="1" type="ORF">PAUS00366_LOCUS22821</name>
</gene>
<proteinExistence type="predicted"/>
<protein>
    <submittedName>
        <fullName evidence="1">Uncharacterized protein</fullName>
    </submittedName>
</protein>
<name>A0A7S4ERC1_9STRA</name>
<reference evidence="1" key="1">
    <citation type="submission" date="2021-01" db="EMBL/GenBank/DDBJ databases">
        <authorList>
            <person name="Corre E."/>
            <person name="Pelletier E."/>
            <person name="Niang G."/>
            <person name="Scheremetjew M."/>
            <person name="Finn R."/>
            <person name="Kale V."/>
            <person name="Holt S."/>
            <person name="Cochrane G."/>
            <person name="Meng A."/>
            <person name="Brown T."/>
            <person name="Cohen L."/>
        </authorList>
    </citation>
    <scope>NUCLEOTIDE SEQUENCE</scope>
    <source>
        <strain evidence="1">10249 10 AB</strain>
    </source>
</reference>
<sequence>MFHLLNKSLKGRREKRESASSSATAMLINKLNLPFFPQFEQFDDDIRKLILTFVAEAPFEQKLGEYQQGALISTIPLVNKEFNRFAMLDYFWEPILSRQLVNSDHGVLWKEGLRRLLPSNQDVDDDELMNLNRTIQTINEQFGNTNLGCRDIYKKVLTSHIYFDAPVFMMPCLLQIGEIYGLNLFEPRYRLMVHELIMGCENPVEASNGGKIRIGRQNGVLTPPLLIHACLGRVAPGELACLVQLVWCHTYERGTADVRLLPVAWVRLDRIWLRRNAHNLFYAKAWRLPPQSFGPNARTTT</sequence>